<gene>
    <name evidence="1" type="ORF">GCM10025772_13490</name>
</gene>
<protein>
    <submittedName>
        <fullName evidence="1">Uncharacterized protein</fullName>
    </submittedName>
</protein>
<dbReference type="EMBL" id="BAABLF010000007">
    <property type="protein sequence ID" value="GAA5189946.1"/>
    <property type="molecule type" value="Genomic_DNA"/>
</dbReference>
<accession>A0ABP9S0N3</accession>
<evidence type="ECO:0000313" key="2">
    <source>
        <dbReference type="Proteomes" id="UP001501600"/>
    </source>
</evidence>
<evidence type="ECO:0000313" key="1">
    <source>
        <dbReference type="EMBL" id="GAA5189946.1"/>
    </source>
</evidence>
<organism evidence="1 2">
    <name type="scientific">Ferrimonas gelatinilytica</name>
    <dbReference type="NCBI Taxonomy" id="1255257"/>
    <lineage>
        <taxon>Bacteria</taxon>
        <taxon>Pseudomonadati</taxon>
        <taxon>Pseudomonadota</taxon>
        <taxon>Gammaproteobacteria</taxon>
        <taxon>Alteromonadales</taxon>
        <taxon>Ferrimonadaceae</taxon>
        <taxon>Ferrimonas</taxon>
    </lineage>
</organism>
<proteinExistence type="predicted"/>
<reference evidence="2" key="1">
    <citation type="journal article" date="2019" name="Int. J. Syst. Evol. Microbiol.">
        <title>The Global Catalogue of Microorganisms (GCM) 10K type strain sequencing project: providing services to taxonomists for standard genome sequencing and annotation.</title>
        <authorList>
            <consortium name="The Broad Institute Genomics Platform"/>
            <consortium name="The Broad Institute Genome Sequencing Center for Infectious Disease"/>
            <person name="Wu L."/>
            <person name="Ma J."/>
        </authorList>
    </citation>
    <scope>NUCLEOTIDE SEQUENCE [LARGE SCALE GENOMIC DNA]</scope>
    <source>
        <strain evidence="2">JCM 18720</strain>
    </source>
</reference>
<keyword evidence="2" id="KW-1185">Reference proteome</keyword>
<comment type="caution">
    <text evidence="1">The sequence shown here is derived from an EMBL/GenBank/DDBJ whole genome shotgun (WGS) entry which is preliminary data.</text>
</comment>
<dbReference type="Proteomes" id="UP001501600">
    <property type="component" value="Unassembled WGS sequence"/>
</dbReference>
<name>A0ABP9S0N3_9GAMM</name>
<sequence>MGLRLTEFQMFSLVIVLLRDSILLYHWHFLVCVYLSERARMQESCSRIPPQPLPLATPP</sequence>